<reference evidence="1 2" key="1">
    <citation type="submission" date="2019-09" db="EMBL/GenBank/DDBJ databases">
        <authorList>
            <person name="Chandra G."/>
            <person name="Truman W A."/>
        </authorList>
    </citation>
    <scope>NUCLEOTIDE SEQUENCE [LARGE SCALE GENOMIC DNA]</scope>
    <source>
        <strain evidence="1">PS880</strain>
    </source>
</reference>
<sequence>MYFDKERLTVGQEWPINIPVCWYRTRVQTISLATVRQISSNAIFSRVHVQTVR</sequence>
<dbReference type="EMBL" id="CABVIH010000017">
    <property type="protein sequence ID" value="VVP15678.1"/>
    <property type="molecule type" value="Genomic_DNA"/>
</dbReference>
<dbReference type="Proteomes" id="UP000375525">
    <property type="component" value="Unassembled WGS sequence"/>
</dbReference>
<protein>
    <submittedName>
        <fullName evidence="1">Uncharacterized protein</fullName>
    </submittedName>
</protein>
<evidence type="ECO:0000313" key="2">
    <source>
        <dbReference type="Proteomes" id="UP000375525"/>
    </source>
</evidence>
<accession>A0A5E7LVE5</accession>
<proteinExistence type="predicted"/>
<organism evidence="1 2">
    <name type="scientific">Pseudomonas fluorescens</name>
    <dbReference type="NCBI Taxonomy" id="294"/>
    <lineage>
        <taxon>Bacteria</taxon>
        <taxon>Pseudomonadati</taxon>
        <taxon>Pseudomonadota</taxon>
        <taxon>Gammaproteobacteria</taxon>
        <taxon>Pseudomonadales</taxon>
        <taxon>Pseudomonadaceae</taxon>
        <taxon>Pseudomonas</taxon>
    </lineage>
</organism>
<dbReference type="AlphaFoldDB" id="A0A5E7LVE5"/>
<name>A0A5E7LVE5_PSEFL</name>
<evidence type="ECO:0000313" key="1">
    <source>
        <dbReference type="EMBL" id="VVP15678.1"/>
    </source>
</evidence>
<gene>
    <name evidence="1" type="ORF">PS880_03547</name>
</gene>